<dbReference type="Gene3D" id="3.40.710.10">
    <property type="entry name" value="DD-peptidase/beta-lactamase superfamily"/>
    <property type="match status" value="1"/>
</dbReference>
<evidence type="ECO:0000313" key="2">
    <source>
        <dbReference type="EMBL" id="AIQ86553.1"/>
    </source>
</evidence>
<dbReference type="Pfam" id="PF00144">
    <property type="entry name" value="Beta-lactamase"/>
    <property type="match status" value="1"/>
</dbReference>
<reference evidence="2" key="1">
    <citation type="journal article" date="2014" name="Proc. Natl. Acad. Sci. U.S.A.">
        <title>Bloom of resident antibiotic-resistant bacteria in soil following manure fertilization.</title>
        <authorList>
            <person name="Udikovic-Kolic N."/>
            <person name="Wichmann F."/>
            <person name="Broderick N.A."/>
            <person name="Handelsman J."/>
        </authorList>
    </citation>
    <scope>NUCLEOTIDE SEQUENCE</scope>
</reference>
<dbReference type="SUPFAM" id="SSF56601">
    <property type="entry name" value="beta-lactamase/transpeptidase-like"/>
    <property type="match status" value="1"/>
</dbReference>
<sequence>MLILKNGAPVYDKCFGTFTYEGQRKVTPDDLYDIASLTKTTATLLAVMKLYDEGKFGLTDPISKYVSALNGTRKGRITIEDLLYHQSGLPGSWPFYREAINDSSYTGGFFKARIDANHHLRVDQRLYVVDDFKYKEEYLSSAYSEEYPLQVAEYMYVSPAFPKRMLEMIASDKIPLRDRRYRYSCLNFVLLKEMVEKISGMPMDEYLEKEFYGPMGMKYTLYNPLRKYKSEQIVPTIQKDYLRNRKELRGYVHDEIAAFMGGVSGNAGLFSNAHDVAKVYQMLVDGGQYEGKRYLSLETCQLFMNKKSRISRRALGFDRPDPQPDKGPCADEAPKEVVGHTGFTGTCAWADPKNGLVFVFISNRVYPRPFDHKGLMTLKIRPRIQQLMYQALKK</sequence>
<dbReference type="EMBL" id="KM113769">
    <property type="protein sequence ID" value="AIQ86553.1"/>
    <property type="molecule type" value="Genomic_DNA"/>
</dbReference>
<accession>A0A089NGP0</accession>
<dbReference type="InterPro" id="IPR012338">
    <property type="entry name" value="Beta-lactam/transpept-like"/>
</dbReference>
<dbReference type="InterPro" id="IPR001466">
    <property type="entry name" value="Beta-lactam-related"/>
</dbReference>
<proteinExistence type="predicted"/>
<protein>
    <submittedName>
        <fullName evidence="2">Beta-lactamase class C</fullName>
    </submittedName>
</protein>
<dbReference type="PANTHER" id="PTHR43283">
    <property type="entry name" value="BETA-LACTAMASE-RELATED"/>
    <property type="match status" value="1"/>
</dbReference>
<name>A0A089NGP0_9BACT</name>
<dbReference type="AlphaFoldDB" id="A0A089NGP0"/>
<gene>
    <name evidence="2" type="primary">blacep03</name>
</gene>
<feature type="domain" description="Beta-lactamase-related" evidence="1">
    <location>
        <begin position="2"/>
        <end position="371"/>
    </location>
</feature>
<dbReference type="GO" id="GO:0016787">
    <property type="term" value="F:hydrolase activity"/>
    <property type="evidence" value="ECO:0007669"/>
    <property type="project" value="UniProtKB-KW"/>
</dbReference>
<dbReference type="InterPro" id="IPR050789">
    <property type="entry name" value="Diverse_Enzym_Activities"/>
</dbReference>
<evidence type="ECO:0000259" key="1">
    <source>
        <dbReference type="Pfam" id="PF00144"/>
    </source>
</evidence>
<organism evidence="2">
    <name type="scientific">bacterium enrichment culture clone cep-03</name>
    <dbReference type="NCBI Taxonomy" id="1548703"/>
    <lineage>
        <taxon>Bacteria</taxon>
        <taxon>environmental samples</taxon>
    </lineage>
</organism>
<dbReference type="PANTHER" id="PTHR43283:SF7">
    <property type="entry name" value="BETA-LACTAMASE-RELATED DOMAIN-CONTAINING PROTEIN"/>
    <property type="match status" value="1"/>
</dbReference>